<evidence type="ECO:0000313" key="4">
    <source>
        <dbReference type="EMBL" id="KPJ63590.1"/>
    </source>
</evidence>
<keyword evidence="1" id="KW-0949">S-adenosyl-L-methionine</keyword>
<dbReference type="InterPro" id="IPR036413">
    <property type="entry name" value="YaeB-like_sf"/>
</dbReference>
<dbReference type="InterPro" id="IPR023370">
    <property type="entry name" value="TrmO-like_N"/>
</dbReference>
<dbReference type="SUPFAM" id="SSF118196">
    <property type="entry name" value="YaeB-like"/>
    <property type="match status" value="1"/>
</dbReference>
<dbReference type="Proteomes" id="UP000052020">
    <property type="component" value="Unassembled WGS sequence"/>
</dbReference>
<comment type="caution">
    <text evidence="4">The sequence shown here is derived from an EMBL/GenBank/DDBJ whole genome shotgun (WGS) entry which is preliminary data.</text>
</comment>
<dbReference type="PATRIC" id="fig|1704032.3.peg.556"/>
<sequence>MDEITYRPIGVIHSPFKQPRGTPIQPAAGRDVEGTVEVFPEYVEGLKDVDGFSHVILIYGFHLCKGFSLKVKPYLDDRLRGVFATRAPARPNPIGMSIVRLVRAEGGTLHIRDLDIVDGTPLLDIKPYVPEFDAPDVQSVGWLQKNVDGLPKARDDGRFVDRRRG</sequence>
<name>A0A0S7XMH3_9BACT</name>
<evidence type="ECO:0000256" key="1">
    <source>
        <dbReference type="ARBA" id="ARBA00022691"/>
    </source>
</evidence>
<dbReference type="NCBIfam" id="TIGR00104">
    <property type="entry name" value="tRNA_TsaA"/>
    <property type="match status" value="1"/>
</dbReference>
<protein>
    <submittedName>
        <fullName evidence="4">S-adenosyl-L-methionine-binding protein</fullName>
    </submittedName>
</protein>
<evidence type="ECO:0000313" key="5">
    <source>
        <dbReference type="Proteomes" id="UP000052020"/>
    </source>
</evidence>
<dbReference type="InterPro" id="IPR036414">
    <property type="entry name" value="YaeB_N_sf"/>
</dbReference>
<dbReference type="EMBL" id="LIZY01000077">
    <property type="protein sequence ID" value="KPJ63590.1"/>
    <property type="molecule type" value="Genomic_DNA"/>
</dbReference>
<dbReference type="Gene3D" id="2.40.30.70">
    <property type="entry name" value="YaeB-like"/>
    <property type="match status" value="1"/>
</dbReference>
<dbReference type="PANTHER" id="PTHR12818">
    <property type="entry name" value="TRNA (ADENINE(37)-N6)-METHYLTRANSFERASE"/>
    <property type="match status" value="1"/>
</dbReference>
<feature type="domain" description="TsaA-like" evidence="3">
    <location>
        <begin position="6"/>
        <end position="137"/>
    </location>
</feature>
<dbReference type="InterPro" id="IPR040372">
    <property type="entry name" value="YaeB-like"/>
</dbReference>
<organism evidence="4 5">
    <name type="scientific">candidate division KD3-62 bacterium DG_56</name>
    <dbReference type="NCBI Taxonomy" id="1704032"/>
    <lineage>
        <taxon>Bacteria</taxon>
        <taxon>candidate division KD3-62</taxon>
    </lineage>
</organism>
<proteinExistence type="inferred from homology"/>
<dbReference type="InterPro" id="IPR023368">
    <property type="entry name" value="UPF0066_cons_site"/>
</dbReference>
<evidence type="ECO:0000256" key="2">
    <source>
        <dbReference type="ARBA" id="ARBA00033753"/>
    </source>
</evidence>
<reference evidence="4 5" key="1">
    <citation type="journal article" date="2015" name="Microbiome">
        <title>Genomic resolution of linkages in carbon, nitrogen, and sulfur cycling among widespread estuary sediment bacteria.</title>
        <authorList>
            <person name="Baker B.J."/>
            <person name="Lazar C.S."/>
            <person name="Teske A.P."/>
            <person name="Dick G.J."/>
        </authorList>
    </citation>
    <scope>NUCLEOTIDE SEQUENCE [LARGE SCALE GENOMIC DNA]</scope>
    <source>
        <strain evidence="4">DG_56</strain>
    </source>
</reference>
<dbReference type="PANTHER" id="PTHR12818:SF0">
    <property type="entry name" value="TRNA (ADENINE(37)-N6)-METHYLTRANSFERASE"/>
    <property type="match status" value="1"/>
</dbReference>
<evidence type="ECO:0000259" key="3">
    <source>
        <dbReference type="PROSITE" id="PS51668"/>
    </source>
</evidence>
<dbReference type="Pfam" id="PF01980">
    <property type="entry name" value="TrmO_N"/>
    <property type="match status" value="1"/>
</dbReference>
<dbReference type="AlphaFoldDB" id="A0A0S7XMH3"/>
<dbReference type="CDD" id="cd09281">
    <property type="entry name" value="UPF0066"/>
    <property type="match status" value="1"/>
</dbReference>
<accession>A0A0S7XMH3</accession>
<gene>
    <name evidence="4" type="ORF">AMK68_03630</name>
</gene>
<dbReference type="PROSITE" id="PS51668">
    <property type="entry name" value="TSAA_2"/>
    <property type="match status" value="1"/>
</dbReference>
<dbReference type="PROSITE" id="PS01318">
    <property type="entry name" value="TSAA_1"/>
    <property type="match status" value="1"/>
</dbReference>
<comment type="similarity">
    <text evidence="2">Belongs to the tRNA methyltransferase O family.</text>
</comment>